<dbReference type="RefSeq" id="WP_206655613.1">
    <property type="nucleotide sequence ID" value="NZ_CP071182.1"/>
</dbReference>
<accession>A0A9X7VX47</accession>
<protein>
    <submittedName>
        <fullName evidence="1">Uncharacterized protein</fullName>
    </submittedName>
</protein>
<name>A0A9X7VX47_9BACL</name>
<gene>
    <name evidence="1" type="ORF">JZ786_17290</name>
</gene>
<dbReference type="EMBL" id="CP071182">
    <property type="protein sequence ID" value="QSO46244.1"/>
    <property type="molecule type" value="Genomic_DNA"/>
</dbReference>
<evidence type="ECO:0000313" key="2">
    <source>
        <dbReference type="Proteomes" id="UP000663505"/>
    </source>
</evidence>
<keyword evidence="2" id="KW-1185">Reference proteome</keyword>
<evidence type="ECO:0000313" key="1">
    <source>
        <dbReference type="EMBL" id="QSO46244.1"/>
    </source>
</evidence>
<proteinExistence type="predicted"/>
<sequence length="133" mass="14572">MTAHSGFRARLVKPLVEKAVFGAVFGFLTALVLFQPHPIAFADTPAVTDFGQAEATPALTSHSGGWRQAMFLTLYPDGRSHSEIRGVKDDAENTLMGDHPTWRLDGTLTWFLQMPVYVRQLSFHQASAGTSPV</sequence>
<dbReference type="Proteomes" id="UP000663505">
    <property type="component" value="Chromosome"/>
</dbReference>
<dbReference type="KEGG" id="afx:JZ786_17290"/>
<dbReference type="AlphaFoldDB" id="A0A9X7VX47"/>
<organism evidence="1 2">
    <name type="scientific">Alicyclobacillus mengziensis</name>
    <dbReference type="NCBI Taxonomy" id="2931921"/>
    <lineage>
        <taxon>Bacteria</taxon>
        <taxon>Bacillati</taxon>
        <taxon>Bacillota</taxon>
        <taxon>Bacilli</taxon>
        <taxon>Bacillales</taxon>
        <taxon>Alicyclobacillaceae</taxon>
        <taxon>Alicyclobacillus</taxon>
    </lineage>
</organism>
<reference evidence="1 2" key="1">
    <citation type="submission" date="2021-02" db="EMBL/GenBank/DDBJ databases">
        <title>Alicyclobacillus curvatus sp. nov. and Alicyclobacillus mengziensis sp. nov., two acidophilic bacteria isolated from acid mine drainage.</title>
        <authorList>
            <person name="Huang Y."/>
        </authorList>
    </citation>
    <scope>NUCLEOTIDE SEQUENCE [LARGE SCALE GENOMIC DNA]</scope>
    <source>
        <strain evidence="1 2">S30H14</strain>
    </source>
</reference>